<evidence type="ECO:0000313" key="1">
    <source>
        <dbReference type="EMBL" id="VIJ04324.1"/>
    </source>
</evidence>
<dbReference type="AlphaFoldDB" id="A0AAX3HP45"/>
<proteinExistence type="predicted"/>
<protein>
    <submittedName>
        <fullName evidence="1">Uncharacterized protein</fullName>
    </submittedName>
</protein>
<evidence type="ECO:0000313" key="2">
    <source>
        <dbReference type="Proteomes" id="UP000508034"/>
    </source>
</evidence>
<dbReference type="Proteomes" id="UP000508034">
    <property type="component" value="Unassembled WGS sequence"/>
</dbReference>
<dbReference type="EMBL" id="CAAKHA010000017">
    <property type="protein sequence ID" value="VIJ04324.1"/>
    <property type="molecule type" value="Genomic_DNA"/>
</dbReference>
<accession>A0AAX3HP45</accession>
<organism evidence="1 2">
    <name type="scientific">Bacillus thuringiensis subsp. israelensis</name>
    <dbReference type="NCBI Taxonomy" id="1430"/>
    <lineage>
        <taxon>Bacteria</taxon>
        <taxon>Bacillati</taxon>
        <taxon>Bacillota</taxon>
        <taxon>Bacilli</taxon>
        <taxon>Bacillales</taxon>
        <taxon>Bacillaceae</taxon>
        <taxon>Bacillus</taxon>
        <taxon>Bacillus cereus group</taxon>
    </lineage>
</organism>
<sequence length="38" mass="4327">MVLLKDKQVIIFSEELLSSRNICLFVSEKNAQISLAFV</sequence>
<gene>
    <name evidence="1" type="ORF">BTAR23_AR23_02589</name>
</gene>
<name>A0AAX3HP45_BACTI</name>
<reference evidence="1 2" key="1">
    <citation type="submission" date="2019-04" db="EMBL/GenBank/DDBJ databases">
        <authorList>
            <person name="Patino-Navarrete R."/>
            <person name="Patino Navarrete R."/>
        </authorList>
    </citation>
    <scope>NUCLEOTIDE SEQUENCE [LARGE SCALE GENOMIC DNA]</scope>
    <source>
        <strain evidence="1">Bacillus thuringiensis strain AR23</strain>
    </source>
</reference>
<comment type="caution">
    <text evidence="1">The sequence shown here is derived from an EMBL/GenBank/DDBJ whole genome shotgun (WGS) entry which is preliminary data.</text>
</comment>